<keyword evidence="3 5" id="KW-0067">ATP-binding</keyword>
<dbReference type="PANTHER" id="PTHR24220">
    <property type="entry name" value="IMPORT ATP-BINDING PROTEIN"/>
    <property type="match status" value="1"/>
</dbReference>
<dbReference type="Proteomes" id="UP001165413">
    <property type="component" value="Unassembled WGS sequence"/>
</dbReference>
<dbReference type="InterPro" id="IPR017911">
    <property type="entry name" value="MacB-like_ATP-bd"/>
</dbReference>
<keyword evidence="1" id="KW-0813">Transport</keyword>
<accession>A0AA41X219</accession>
<dbReference type="InterPro" id="IPR017871">
    <property type="entry name" value="ABC_transporter-like_CS"/>
</dbReference>
<dbReference type="GO" id="GO:0005524">
    <property type="term" value="F:ATP binding"/>
    <property type="evidence" value="ECO:0007669"/>
    <property type="project" value="UniProtKB-KW"/>
</dbReference>
<dbReference type="GO" id="GO:0022857">
    <property type="term" value="F:transmembrane transporter activity"/>
    <property type="evidence" value="ECO:0007669"/>
    <property type="project" value="TreeGrafter"/>
</dbReference>
<name>A0AA41X219_9ALTE</name>
<gene>
    <name evidence="5" type="ORF">NLF92_05755</name>
</gene>
<dbReference type="GO" id="GO:0005886">
    <property type="term" value="C:plasma membrane"/>
    <property type="evidence" value="ECO:0007669"/>
    <property type="project" value="TreeGrafter"/>
</dbReference>
<dbReference type="PROSITE" id="PS50893">
    <property type="entry name" value="ABC_TRANSPORTER_2"/>
    <property type="match status" value="1"/>
</dbReference>
<evidence type="ECO:0000256" key="3">
    <source>
        <dbReference type="ARBA" id="ARBA00022840"/>
    </source>
</evidence>
<protein>
    <submittedName>
        <fullName evidence="5">ABC transporter ATP-binding protein</fullName>
    </submittedName>
</protein>
<dbReference type="PANTHER" id="PTHR24220:SF611">
    <property type="entry name" value="ATP-BINDING COMPONENT OF ABC TRANSPORTER-RELATED"/>
    <property type="match status" value="1"/>
</dbReference>
<evidence type="ECO:0000313" key="5">
    <source>
        <dbReference type="EMBL" id="MCP3428447.1"/>
    </source>
</evidence>
<dbReference type="CDD" id="cd03255">
    <property type="entry name" value="ABC_MJ0796_LolCDE_FtsE"/>
    <property type="match status" value="1"/>
</dbReference>
<dbReference type="SMART" id="SM00382">
    <property type="entry name" value="AAA"/>
    <property type="match status" value="1"/>
</dbReference>
<keyword evidence="2" id="KW-0547">Nucleotide-binding</keyword>
<evidence type="ECO:0000256" key="2">
    <source>
        <dbReference type="ARBA" id="ARBA00022741"/>
    </source>
</evidence>
<dbReference type="AlphaFoldDB" id="A0AA41X219"/>
<evidence type="ECO:0000259" key="4">
    <source>
        <dbReference type="PROSITE" id="PS50893"/>
    </source>
</evidence>
<proteinExistence type="predicted"/>
<dbReference type="InterPro" id="IPR027417">
    <property type="entry name" value="P-loop_NTPase"/>
</dbReference>
<dbReference type="EMBL" id="JANATA010000007">
    <property type="protein sequence ID" value="MCP3428447.1"/>
    <property type="molecule type" value="Genomic_DNA"/>
</dbReference>
<dbReference type="InterPro" id="IPR003439">
    <property type="entry name" value="ABC_transporter-like_ATP-bd"/>
</dbReference>
<comment type="caution">
    <text evidence="5">The sequence shown here is derived from an EMBL/GenBank/DDBJ whole genome shotgun (WGS) entry which is preliminary data.</text>
</comment>
<keyword evidence="6" id="KW-1185">Reference proteome</keyword>
<dbReference type="PROSITE" id="PS00211">
    <property type="entry name" value="ABC_TRANSPORTER_1"/>
    <property type="match status" value="1"/>
</dbReference>
<dbReference type="InterPro" id="IPR015854">
    <property type="entry name" value="ABC_transpr_LolD-like"/>
</dbReference>
<dbReference type="Gene3D" id="3.40.50.300">
    <property type="entry name" value="P-loop containing nucleotide triphosphate hydrolases"/>
    <property type="match status" value="1"/>
</dbReference>
<evidence type="ECO:0000313" key="6">
    <source>
        <dbReference type="Proteomes" id="UP001165413"/>
    </source>
</evidence>
<dbReference type="GO" id="GO:0016887">
    <property type="term" value="F:ATP hydrolysis activity"/>
    <property type="evidence" value="ECO:0007669"/>
    <property type="project" value="InterPro"/>
</dbReference>
<dbReference type="RefSeq" id="WP_254099733.1">
    <property type="nucleotide sequence ID" value="NZ_JANATA010000007.1"/>
</dbReference>
<organism evidence="5 6">
    <name type="scientific">Opacimonas viscosa</name>
    <dbReference type="NCBI Taxonomy" id="2961944"/>
    <lineage>
        <taxon>Bacteria</taxon>
        <taxon>Pseudomonadati</taxon>
        <taxon>Pseudomonadota</taxon>
        <taxon>Gammaproteobacteria</taxon>
        <taxon>Alteromonadales</taxon>
        <taxon>Alteromonadaceae</taxon>
        <taxon>Opacimonas</taxon>
    </lineage>
</organism>
<dbReference type="InterPro" id="IPR003593">
    <property type="entry name" value="AAA+_ATPase"/>
</dbReference>
<evidence type="ECO:0000256" key="1">
    <source>
        <dbReference type="ARBA" id="ARBA00022448"/>
    </source>
</evidence>
<dbReference type="SUPFAM" id="SSF52540">
    <property type="entry name" value="P-loop containing nucleoside triphosphate hydrolases"/>
    <property type="match status" value="1"/>
</dbReference>
<reference evidence="5" key="1">
    <citation type="submission" date="2022-07" db="EMBL/GenBank/DDBJ databases">
        <title>Characterization of the Novel Bacterium Alteromonas immobilis LMIT006 and Alteromonas gregis LMIT007.</title>
        <authorList>
            <person name="Lin X."/>
        </authorList>
    </citation>
    <scope>NUCLEOTIDE SEQUENCE</scope>
    <source>
        <strain evidence="5">LMIT007</strain>
    </source>
</reference>
<feature type="domain" description="ABC transporter" evidence="4">
    <location>
        <begin position="7"/>
        <end position="248"/>
    </location>
</feature>
<dbReference type="Pfam" id="PF00005">
    <property type="entry name" value="ABC_tran"/>
    <property type="match status" value="1"/>
</dbReference>
<sequence>MDKLAAINIQNCHFAYAPDKPILQIPSFVIAPGTTVFLRGPSGSGKSTLLQLCTGMLLPQSGQIHVLGESISTLSASARDRFRAANIGVVLQQFNLIDYLSVYDNIKLAQHFTHQDPPTQHTAYLDELLQALRLSPEIQQQKANALSVGQQQRVAILRALINRPKLLIVDEPTSALDEAAKTSFMETLFTLQRMTCCTLLFVSHDMRLTKGFDRVVDLADIDDISTAAVSTADTGLNEWPNTSIKGVQ</sequence>